<organism evidence="1 2">
    <name type="scientific">Peronosclerospora sorghi</name>
    <dbReference type="NCBI Taxonomy" id="230839"/>
    <lineage>
        <taxon>Eukaryota</taxon>
        <taxon>Sar</taxon>
        <taxon>Stramenopiles</taxon>
        <taxon>Oomycota</taxon>
        <taxon>Peronosporomycetes</taxon>
        <taxon>Peronosporales</taxon>
        <taxon>Peronosporaceae</taxon>
        <taxon>Peronosclerospora</taxon>
    </lineage>
</organism>
<evidence type="ECO:0000313" key="1">
    <source>
        <dbReference type="EMBL" id="KAI9922279.1"/>
    </source>
</evidence>
<proteinExistence type="predicted"/>
<reference evidence="1 2" key="1">
    <citation type="journal article" date="2022" name="bioRxiv">
        <title>The genome of the oomycete Peronosclerospora sorghi, a cosmopolitan pathogen of maize and sorghum, is inflated with dispersed pseudogenes.</title>
        <authorList>
            <person name="Fletcher K."/>
            <person name="Martin F."/>
            <person name="Isakeit T."/>
            <person name="Cavanaugh K."/>
            <person name="Magill C."/>
            <person name="Michelmore R."/>
        </authorList>
    </citation>
    <scope>NUCLEOTIDE SEQUENCE [LARGE SCALE GENOMIC DNA]</scope>
    <source>
        <strain evidence="1">P6</strain>
    </source>
</reference>
<comment type="caution">
    <text evidence="1">The sequence shown here is derived from an EMBL/GenBank/DDBJ whole genome shotgun (WGS) entry which is preliminary data.</text>
</comment>
<evidence type="ECO:0000313" key="2">
    <source>
        <dbReference type="Proteomes" id="UP001163321"/>
    </source>
</evidence>
<dbReference type="Proteomes" id="UP001163321">
    <property type="component" value="Chromosome 1"/>
</dbReference>
<sequence>MTVVKAMPPLLGYHNRVVPPNVDPSSGINAYVFPDGNYNITRVNSPSSLWTKRLEHFRDFKTIRNAGISFNCTDRDVCMKLGGRNCEYLWRKFKIQPFSKYSHWYYVDLQRLLDDATDGIIYDWFVDHGTHPVYITPAPVIGGLRSRSRRVYFNPKTPPKCVMVDPRTPLRQILFTVQGFTVIHHRINAYNQHVPPFINVPPFIKETKEGRALLKKSRIRRLPLKSKAPPAEDKRSDVSDNANETAVMDASDSDDDNGSVPPSFEERSDSSDNADMNTSDDDNASPSCNDDSVISDNFSMASTQSGDQLESDSGEANTIEEIRDEDEEPTFPVDPIRSDDFAPVRIRRAKCMVFGTIADPQVDLQPLPPSQKESYVGFGQLL</sequence>
<accession>A0ACC0WW52</accession>
<keyword evidence="2" id="KW-1185">Reference proteome</keyword>
<dbReference type="EMBL" id="CM047580">
    <property type="protein sequence ID" value="KAI9922279.1"/>
    <property type="molecule type" value="Genomic_DNA"/>
</dbReference>
<protein>
    <submittedName>
        <fullName evidence="1">Uncharacterized protein</fullName>
    </submittedName>
</protein>
<name>A0ACC0WW52_9STRA</name>
<gene>
    <name evidence="1" type="ORF">PsorP6_000565</name>
</gene>